<dbReference type="InterPro" id="IPR036986">
    <property type="entry name" value="S4_RNA-bd_sf"/>
</dbReference>
<evidence type="ECO:0000256" key="7">
    <source>
        <dbReference type="RuleBase" id="RU362028"/>
    </source>
</evidence>
<dbReference type="InterPro" id="IPR020103">
    <property type="entry name" value="PsdUridine_synth_cat_dom_sf"/>
</dbReference>
<feature type="active site" evidence="5">
    <location>
        <position position="137"/>
    </location>
</feature>
<comment type="similarity">
    <text evidence="2 7">Belongs to the pseudouridine synthase RluA family.</text>
</comment>
<reference evidence="9" key="1">
    <citation type="journal article" date="2021" name="PeerJ">
        <title>Extensive microbial diversity within the chicken gut microbiome revealed by metagenomics and culture.</title>
        <authorList>
            <person name="Gilroy R."/>
            <person name="Ravi A."/>
            <person name="Getino M."/>
            <person name="Pursley I."/>
            <person name="Horton D.L."/>
            <person name="Alikhan N.F."/>
            <person name="Baker D."/>
            <person name="Gharbi K."/>
            <person name="Hall N."/>
            <person name="Watson M."/>
            <person name="Adriaenssens E.M."/>
            <person name="Foster-Nyarko E."/>
            <person name="Jarju S."/>
            <person name="Secka A."/>
            <person name="Antonio M."/>
            <person name="Oren A."/>
            <person name="Chaudhuri R.R."/>
            <person name="La Ragione R."/>
            <person name="Hildebrand F."/>
            <person name="Pallen M.J."/>
        </authorList>
    </citation>
    <scope>NUCLEOTIDE SEQUENCE</scope>
    <source>
        <strain evidence="9">ChiGjej1B1-14440</strain>
    </source>
</reference>
<dbReference type="GO" id="GO:0003723">
    <property type="term" value="F:RNA binding"/>
    <property type="evidence" value="ECO:0007669"/>
    <property type="project" value="UniProtKB-KW"/>
</dbReference>
<name>A0A9D1XNI5_9FIRM</name>
<dbReference type="CDD" id="cd02869">
    <property type="entry name" value="PseudoU_synth_RluA_like"/>
    <property type="match status" value="1"/>
</dbReference>
<dbReference type="GO" id="GO:0000455">
    <property type="term" value="P:enzyme-directed rRNA pseudouridine synthesis"/>
    <property type="evidence" value="ECO:0007669"/>
    <property type="project" value="TreeGrafter"/>
</dbReference>
<dbReference type="AlphaFoldDB" id="A0A9D1XNI5"/>
<dbReference type="GO" id="GO:0120159">
    <property type="term" value="F:rRNA pseudouridine synthase activity"/>
    <property type="evidence" value="ECO:0007669"/>
    <property type="project" value="UniProtKB-ARBA"/>
</dbReference>
<evidence type="ECO:0000256" key="4">
    <source>
        <dbReference type="ARBA" id="ARBA00023235"/>
    </source>
</evidence>
<evidence type="ECO:0000256" key="6">
    <source>
        <dbReference type="PROSITE-ProRule" id="PRU00182"/>
    </source>
</evidence>
<dbReference type="InterPro" id="IPR006145">
    <property type="entry name" value="PsdUridine_synth_RsuA/RluA"/>
</dbReference>
<protein>
    <recommendedName>
        <fullName evidence="7">Pseudouridine synthase</fullName>
        <ecNumber evidence="7">5.4.99.-</ecNumber>
    </recommendedName>
</protein>
<dbReference type="FunFam" id="3.30.2350.10:FF:000006">
    <property type="entry name" value="Pseudouridine synthase"/>
    <property type="match status" value="1"/>
</dbReference>
<sequence length="307" mass="35487">MEKINIVVEENANWRLDKIVAKKMPEFSRTRIQEMINHGLVLVNQKMEKPSYKIKIGDQIEIIVVDNTDLDLEPENIPLNIVYEDNDIIVVDKPSGMIVHPSPGIVHGTLVNALLYHCDDLSGINGVNRPGIVHRIDKETSGLLVVAKNDHAHRMLSQQLRNHDMTRSYIALVHGLIPHQHGKVDAPIGRDSKDRQKMAVTMHNSKRAVTNFTVLRRYRSMSLIECRLETGRTHQIRVHMSYIGYPVYGDPKYGWRKDDQTYGQFLHAKKLGFIHPTTNKYMEFESELPEYFKQKLIQLQEEMEYAK</sequence>
<dbReference type="EC" id="5.4.99.-" evidence="7"/>
<dbReference type="PROSITE" id="PS50889">
    <property type="entry name" value="S4"/>
    <property type="match status" value="1"/>
</dbReference>
<dbReference type="Gene3D" id="3.10.290.10">
    <property type="entry name" value="RNA-binding S4 domain"/>
    <property type="match status" value="1"/>
</dbReference>
<comment type="function">
    <text evidence="7">Responsible for synthesis of pseudouridine from uracil.</text>
</comment>
<accession>A0A9D1XNI5</accession>
<gene>
    <name evidence="9" type="ORF">H9980_04485</name>
</gene>
<dbReference type="Gene3D" id="3.30.2350.10">
    <property type="entry name" value="Pseudouridine synthase"/>
    <property type="match status" value="1"/>
</dbReference>
<reference evidence="9" key="2">
    <citation type="submission" date="2021-04" db="EMBL/GenBank/DDBJ databases">
        <authorList>
            <person name="Gilroy R."/>
        </authorList>
    </citation>
    <scope>NUCLEOTIDE SEQUENCE</scope>
    <source>
        <strain evidence="9">ChiGjej1B1-14440</strain>
    </source>
</reference>
<dbReference type="EMBL" id="DXET01000101">
    <property type="protein sequence ID" value="HIX81215.1"/>
    <property type="molecule type" value="Genomic_DNA"/>
</dbReference>
<dbReference type="InterPro" id="IPR006225">
    <property type="entry name" value="PsdUridine_synth_RluC/D"/>
</dbReference>
<dbReference type="PANTHER" id="PTHR21600:SF44">
    <property type="entry name" value="RIBOSOMAL LARGE SUBUNIT PSEUDOURIDINE SYNTHASE D"/>
    <property type="match status" value="1"/>
</dbReference>
<proteinExistence type="inferred from homology"/>
<dbReference type="Pfam" id="PF01479">
    <property type="entry name" value="S4"/>
    <property type="match status" value="1"/>
</dbReference>
<comment type="catalytic activity">
    <reaction evidence="1 7">
        <text>a uridine in RNA = a pseudouridine in RNA</text>
        <dbReference type="Rhea" id="RHEA:48348"/>
        <dbReference type="Rhea" id="RHEA-COMP:12068"/>
        <dbReference type="Rhea" id="RHEA-COMP:12069"/>
        <dbReference type="ChEBI" id="CHEBI:65314"/>
        <dbReference type="ChEBI" id="CHEBI:65315"/>
    </reaction>
</comment>
<evidence type="ECO:0000313" key="10">
    <source>
        <dbReference type="Proteomes" id="UP000886724"/>
    </source>
</evidence>
<evidence type="ECO:0000313" key="9">
    <source>
        <dbReference type="EMBL" id="HIX81215.1"/>
    </source>
</evidence>
<evidence type="ECO:0000256" key="2">
    <source>
        <dbReference type="ARBA" id="ARBA00010876"/>
    </source>
</evidence>
<evidence type="ECO:0000256" key="1">
    <source>
        <dbReference type="ARBA" id="ARBA00000073"/>
    </source>
</evidence>
<evidence type="ECO:0000256" key="3">
    <source>
        <dbReference type="ARBA" id="ARBA00022884"/>
    </source>
</evidence>
<dbReference type="CDD" id="cd00165">
    <property type="entry name" value="S4"/>
    <property type="match status" value="1"/>
</dbReference>
<dbReference type="NCBIfam" id="TIGR00005">
    <property type="entry name" value="rluA_subfam"/>
    <property type="match status" value="1"/>
</dbReference>
<dbReference type="SUPFAM" id="SSF55120">
    <property type="entry name" value="Pseudouridine synthase"/>
    <property type="match status" value="1"/>
</dbReference>
<keyword evidence="4 7" id="KW-0413">Isomerase</keyword>
<evidence type="ECO:0000256" key="5">
    <source>
        <dbReference type="PIRSR" id="PIRSR606225-1"/>
    </source>
</evidence>
<keyword evidence="3 6" id="KW-0694">RNA-binding</keyword>
<feature type="domain" description="RNA-binding S4" evidence="8">
    <location>
        <begin position="14"/>
        <end position="78"/>
    </location>
</feature>
<dbReference type="SMART" id="SM00363">
    <property type="entry name" value="S4"/>
    <property type="match status" value="1"/>
</dbReference>
<dbReference type="InterPro" id="IPR002942">
    <property type="entry name" value="S4_RNA-bd"/>
</dbReference>
<dbReference type="SUPFAM" id="SSF55174">
    <property type="entry name" value="Alpha-L RNA-binding motif"/>
    <property type="match status" value="1"/>
</dbReference>
<comment type="caution">
    <text evidence="9">The sequence shown here is derived from an EMBL/GenBank/DDBJ whole genome shotgun (WGS) entry which is preliminary data.</text>
</comment>
<organism evidence="9 10">
    <name type="scientific">Candidatus Erysipelatoclostridium merdavium</name>
    <dbReference type="NCBI Taxonomy" id="2838566"/>
    <lineage>
        <taxon>Bacteria</taxon>
        <taxon>Bacillati</taxon>
        <taxon>Bacillota</taxon>
        <taxon>Erysipelotrichia</taxon>
        <taxon>Erysipelotrichales</taxon>
        <taxon>Erysipelotrichales incertae sedis</taxon>
    </lineage>
</organism>
<dbReference type="Pfam" id="PF00849">
    <property type="entry name" value="PseudoU_synth_2"/>
    <property type="match status" value="1"/>
</dbReference>
<dbReference type="InterPro" id="IPR050188">
    <property type="entry name" value="RluA_PseudoU_synthase"/>
</dbReference>
<evidence type="ECO:0000259" key="8">
    <source>
        <dbReference type="SMART" id="SM00363"/>
    </source>
</evidence>
<dbReference type="PANTHER" id="PTHR21600">
    <property type="entry name" value="MITOCHONDRIAL RNA PSEUDOURIDINE SYNTHASE"/>
    <property type="match status" value="1"/>
</dbReference>
<dbReference type="Proteomes" id="UP000886724">
    <property type="component" value="Unassembled WGS sequence"/>
</dbReference>
<dbReference type="InterPro" id="IPR006224">
    <property type="entry name" value="PsdUridine_synth_RluA-like_CS"/>
</dbReference>
<dbReference type="PROSITE" id="PS01129">
    <property type="entry name" value="PSI_RLU"/>
    <property type="match status" value="1"/>
</dbReference>